<dbReference type="Proteomes" id="UP001274830">
    <property type="component" value="Unassembled WGS sequence"/>
</dbReference>
<evidence type="ECO:0008006" key="10">
    <source>
        <dbReference type="Google" id="ProtNLM"/>
    </source>
</evidence>
<proteinExistence type="predicted"/>
<feature type="transmembrane region" description="Helical" evidence="7">
    <location>
        <begin position="257"/>
        <end position="277"/>
    </location>
</feature>
<comment type="subcellular location">
    <subcellularLocation>
        <location evidence="1">Membrane</location>
        <topology evidence="1">Multi-pass membrane protein</topology>
    </subcellularLocation>
</comment>
<evidence type="ECO:0000256" key="4">
    <source>
        <dbReference type="ARBA" id="ARBA00022989"/>
    </source>
</evidence>
<dbReference type="InterPro" id="IPR002293">
    <property type="entry name" value="AA/rel_permease1"/>
</dbReference>
<reference evidence="8" key="1">
    <citation type="submission" date="2023-07" db="EMBL/GenBank/DDBJ databases">
        <title>Black Yeasts Isolated from many extreme environments.</title>
        <authorList>
            <person name="Coleine C."/>
            <person name="Stajich J.E."/>
            <person name="Selbmann L."/>
        </authorList>
    </citation>
    <scope>NUCLEOTIDE SEQUENCE</scope>
    <source>
        <strain evidence="8">CCFEE 5485</strain>
    </source>
</reference>
<dbReference type="PANTHER" id="PTHR45649">
    <property type="entry name" value="AMINO-ACID PERMEASE BAT1"/>
    <property type="match status" value="1"/>
</dbReference>
<evidence type="ECO:0000256" key="1">
    <source>
        <dbReference type="ARBA" id="ARBA00004141"/>
    </source>
</evidence>
<dbReference type="PANTHER" id="PTHR45649:SF27">
    <property type="entry name" value="CHOLINE TRANSPORTER (EUROFUNG)"/>
    <property type="match status" value="1"/>
</dbReference>
<evidence type="ECO:0000256" key="7">
    <source>
        <dbReference type="SAM" id="Phobius"/>
    </source>
</evidence>
<feature type="transmembrane region" description="Helical" evidence="7">
    <location>
        <begin position="143"/>
        <end position="166"/>
    </location>
</feature>
<feature type="transmembrane region" description="Helical" evidence="7">
    <location>
        <begin position="470"/>
        <end position="493"/>
    </location>
</feature>
<comment type="caution">
    <text evidence="8">The sequence shown here is derived from an EMBL/GenBank/DDBJ whole genome shotgun (WGS) entry which is preliminary data.</text>
</comment>
<feature type="transmembrane region" description="Helical" evidence="7">
    <location>
        <begin position="186"/>
        <end position="206"/>
    </location>
</feature>
<dbReference type="GO" id="GO:0016020">
    <property type="term" value="C:membrane"/>
    <property type="evidence" value="ECO:0007669"/>
    <property type="project" value="UniProtKB-SubCell"/>
</dbReference>
<feature type="transmembrane region" description="Helical" evidence="7">
    <location>
        <begin position="430"/>
        <end position="450"/>
    </location>
</feature>
<sequence>MGLLDEKHSSTEEKSSAPDTERGQILTPEVLREAADRRTSIVTKDGKAVNAAGYQDQLQRQYGLLSICGLALTIDNAWVAFGGSLSIAFLNGGPAGILYEFIVACVYYGFIAASIAELASAIPSSGGVYHWASVTPGPRWGRVVGFFCGWLNFFGWIFDVAAIVTIPANVSVQMYAVFHPDFTPQPWHTFVSFVLITWLCTAFVIFGNRLLPKIQHVGLFLVIVGGLVTIIVCAAMPKQHASSQEVWGNFDENNLTGWSSGVAFLTGVLNGAFTIGTPDAVTHMAEELPNPKVDLPKAVFAQVGLGFLTTFLFGIAIFYGINDLSAITGSSAAFPLAAVYQQATGSPGGAFGLLLILFLSVLICSIGTILMVGRLWWALARDNATPFASYFAHVNTKLSCPVQATVLCAVLTTAFGAIQLGSKTAFTDLVGSFIILTTISYFLAFFPHILTKRRNVPPGPFWMGKWGYAVNGISCLLIVFFNIMFCFPFGYPVDPISLMNWNSVILVGCLLLTTIWWFVHGLRKYPGPKLASLYIEGIDE</sequence>
<protein>
    <recommendedName>
        <fullName evidence="10">Choline transport protein</fullName>
    </recommendedName>
</protein>
<feature type="transmembrane region" description="Helical" evidence="7">
    <location>
        <begin position="101"/>
        <end position="122"/>
    </location>
</feature>
<gene>
    <name evidence="8" type="ORF">LTR78_004935</name>
</gene>
<dbReference type="PIRSF" id="PIRSF006060">
    <property type="entry name" value="AA_transporter"/>
    <property type="match status" value="1"/>
</dbReference>
<feature type="transmembrane region" description="Helical" evidence="7">
    <location>
        <begin position="398"/>
        <end position="418"/>
    </location>
</feature>
<dbReference type="Pfam" id="PF13520">
    <property type="entry name" value="AA_permease_2"/>
    <property type="match status" value="1"/>
</dbReference>
<evidence type="ECO:0000256" key="2">
    <source>
        <dbReference type="ARBA" id="ARBA00022448"/>
    </source>
</evidence>
<evidence type="ECO:0000256" key="3">
    <source>
        <dbReference type="ARBA" id="ARBA00022692"/>
    </source>
</evidence>
<keyword evidence="9" id="KW-1185">Reference proteome</keyword>
<keyword evidence="2" id="KW-0813">Transport</keyword>
<dbReference type="EMBL" id="JAUTXT010000016">
    <property type="protein sequence ID" value="KAK3675002.1"/>
    <property type="molecule type" value="Genomic_DNA"/>
</dbReference>
<keyword evidence="5 7" id="KW-0472">Membrane</keyword>
<keyword evidence="3 7" id="KW-0812">Transmembrane</keyword>
<organism evidence="8 9">
    <name type="scientific">Recurvomyces mirabilis</name>
    <dbReference type="NCBI Taxonomy" id="574656"/>
    <lineage>
        <taxon>Eukaryota</taxon>
        <taxon>Fungi</taxon>
        <taxon>Dikarya</taxon>
        <taxon>Ascomycota</taxon>
        <taxon>Pezizomycotina</taxon>
        <taxon>Dothideomycetes</taxon>
        <taxon>Dothideomycetidae</taxon>
        <taxon>Mycosphaerellales</taxon>
        <taxon>Teratosphaeriaceae</taxon>
        <taxon>Recurvomyces</taxon>
    </lineage>
</organism>
<feature type="transmembrane region" description="Helical" evidence="7">
    <location>
        <begin position="350"/>
        <end position="377"/>
    </location>
</feature>
<feature type="transmembrane region" description="Helical" evidence="7">
    <location>
        <begin position="499"/>
        <end position="519"/>
    </location>
</feature>
<evidence type="ECO:0000313" key="8">
    <source>
        <dbReference type="EMBL" id="KAK3675002.1"/>
    </source>
</evidence>
<dbReference type="GO" id="GO:0022857">
    <property type="term" value="F:transmembrane transporter activity"/>
    <property type="evidence" value="ECO:0007669"/>
    <property type="project" value="InterPro"/>
</dbReference>
<dbReference type="AlphaFoldDB" id="A0AAE0WNK8"/>
<feature type="transmembrane region" description="Helical" evidence="7">
    <location>
        <begin position="298"/>
        <end position="321"/>
    </location>
</feature>
<evidence type="ECO:0000256" key="5">
    <source>
        <dbReference type="ARBA" id="ARBA00023136"/>
    </source>
</evidence>
<evidence type="ECO:0000313" key="9">
    <source>
        <dbReference type="Proteomes" id="UP001274830"/>
    </source>
</evidence>
<feature type="compositionally biased region" description="Basic and acidic residues" evidence="6">
    <location>
        <begin position="1"/>
        <end position="22"/>
    </location>
</feature>
<name>A0AAE0WNK8_9PEZI</name>
<dbReference type="Gene3D" id="1.20.1740.10">
    <property type="entry name" value="Amino acid/polyamine transporter I"/>
    <property type="match status" value="1"/>
</dbReference>
<feature type="region of interest" description="Disordered" evidence="6">
    <location>
        <begin position="1"/>
        <end position="23"/>
    </location>
</feature>
<feature type="transmembrane region" description="Helical" evidence="7">
    <location>
        <begin position="218"/>
        <end position="237"/>
    </location>
</feature>
<feature type="transmembrane region" description="Helical" evidence="7">
    <location>
        <begin position="62"/>
        <end position="81"/>
    </location>
</feature>
<keyword evidence="4 7" id="KW-1133">Transmembrane helix</keyword>
<evidence type="ECO:0000256" key="6">
    <source>
        <dbReference type="SAM" id="MobiDB-lite"/>
    </source>
</evidence>
<accession>A0AAE0WNK8</accession>